<dbReference type="GeneID" id="136087044"/>
<protein>
    <submittedName>
        <fullName evidence="2">Uncharacterized protein LOC136087044</fullName>
    </submittedName>
</protein>
<dbReference type="Proteomes" id="UP001652625">
    <property type="component" value="Chromosome 11"/>
</dbReference>
<sequence>MFSNVSSLLATSEFSGWMNILRALESHDETVDHKNNMLIWLTRKNNINVIDKNLESEIRKSVEYYYNVLIRVVAIFKFLSERTMSLKGHDEMWGSPRNGNFMGLIELISDFDLFLREHLTKCQSEKRNISYLSKTVYVEFIE</sequence>
<dbReference type="PANTHER" id="PTHR45749:SF23">
    <property type="entry name" value="ZINC FINGER MYM-TYPE PROTEIN 1-LIKE"/>
    <property type="match status" value="1"/>
</dbReference>
<organism evidence="1 2">
    <name type="scientific">Hydra vulgaris</name>
    <name type="common">Hydra</name>
    <name type="synonym">Hydra attenuata</name>
    <dbReference type="NCBI Taxonomy" id="6087"/>
    <lineage>
        <taxon>Eukaryota</taxon>
        <taxon>Metazoa</taxon>
        <taxon>Cnidaria</taxon>
        <taxon>Hydrozoa</taxon>
        <taxon>Hydroidolina</taxon>
        <taxon>Anthoathecata</taxon>
        <taxon>Aplanulata</taxon>
        <taxon>Hydridae</taxon>
        <taxon>Hydra</taxon>
    </lineage>
</organism>
<evidence type="ECO:0000313" key="2">
    <source>
        <dbReference type="RefSeq" id="XP_065665622.1"/>
    </source>
</evidence>
<proteinExistence type="predicted"/>
<gene>
    <name evidence="2" type="primary">LOC136087044</name>
</gene>
<reference evidence="2" key="1">
    <citation type="submission" date="2025-08" db="UniProtKB">
        <authorList>
            <consortium name="RefSeq"/>
        </authorList>
    </citation>
    <scope>IDENTIFICATION</scope>
</reference>
<name>A0ABM4CUK7_HYDVU</name>
<accession>A0ABM4CUK7</accession>
<dbReference type="RefSeq" id="XP_065665622.1">
    <property type="nucleotide sequence ID" value="XM_065809550.1"/>
</dbReference>
<keyword evidence="1" id="KW-1185">Reference proteome</keyword>
<evidence type="ECO:0000313" key="1">
    <source>
        <dbReference type="Proteomes" id="UP001652625"/>
    </source>
</evidence>
<dbReference type="PANTHER" id="PTHR45749">
    <property type="match status" value="1"/>
</dbReference>